<accession>A0ABR0SP14</accession>
<dbReference type="InterPro" id="IPR012340">
    <property type="entry name" value="NA-bd_OB-fold"/>
</dbReference>
<reference evidence="2 3" key="1">
    <citation type="submission" date="2024-01" db="EMBL/GenBank/DDBJ databases">
        <title>Complete genome of Cladobotryum mycophilum ATHUM6906.</title>
        <authorList>
            <person name="Christinaki A.C."/>
            <person name="Myridakis A.I."/>
            <person name="Kouvelis V.N."/>
        </authorList>
    </citation>
    <scope>NUCLEOTIDE SEQUENCE [LARGE SCALE GENOMIC DNA]</scope>
    <source>
        <strain evidence="2 3">ATHUM6906</strain>
    </source>
</reference>
<gene>
    <name evidence="2" type="ORF">PT974_06942</name>
</gene>
<keyword evidence="3" id="KW-1185">Reference proteome</keyword>
<dbReference type="Pfam" id="PF13393">
    <property type="entry name" value="tRNA-synt_His"/>
    <property type="match status" value="1"/>
</dbReference>
<dbReference type="InterPro" id="IPR041715">
    <property type="entry name" value="HisRS-like_core"/>
</dbReference>
<dbReference type="SUPFAM" id="SSF52777">
    <property type="entry name" value="CoA-dependent acyltransferases"/>
    <property type="match status" value="1"/>
</dbReference>
<dbReference type="Gene3D" id="3.30.559.10">
    <property type="entry name" value="Chloramphenicol acetyltransferase-like domain"/>
    <property type="match status" value="1"/>
</dbReference>
<organism evidence="2 3">
    <name type="scientific">Cladobotryum mycophilum</name>
    <dbReference type="NCBI Taxonomy" id="491253"/>
    <lineage>
        <taxon>Eukaryota</taxon>
        <taxon>Fungi</taxon>
        <taxon>Dikarya</taxon>
        <taxon>Ascomycota</taxon>
        <taxon>Pezizomycotina</taxon>
        <taxon>Sordariomycetes</taxon>
        <taxon>Hypocreomycetidae</taxon>
        <taxon>Hypocreales</taxon>
        <taxon>Hypocreaceae</taxon>
        <taxon>Cladobotryum</taxon>
    </lineage>
</organism>
<dbReference type="Gene3D" id="2.40.50.140">
    <property type="entry name" value="Nucleic acid-binding proteins"/>
    <property type="match status" value="1"/>
</dbReference>
<dbReference type="EMBL" id="JAVFKD010000012">
    <property type="protein sequence ID" value="KAK5993510.1"/>
    <property type="molecule type" value="Genomic_DNA"/>
</dbReference>
<dbReference type="Gene3D" id="3.30.930.10">
    <property type="entry name" value="Bira Bifunctional Protein, Domain 2"/>
    <property type="match status" value="1"/>
</dbReference>
<sequence length="467" mass="52682">MATNAPPSRLSTQLRTLKGTRDWRYGGIPLDTPVFELRDVLADQGGELCSLRYDLTVPFARWLAMHSNVKQIKRYQIAEVYRRDQPAISRGRLREFYQCDFNIAGVYDPMIPDAEILRIIVEVFKALELDITIKINHRRILDGLFAVAGVPPEKTCPISSAVDKLDKAPWEEVKKEMVEEKGLPEDVAEQIDRFVRRSGSLRDMLDFLKSNADLSSSLSSCRCAASSSAPIWAIRSPCSPGSAIRSPPPPSFSLLGPTNYDDDVELGHYVPSPIEREWLQKYSIGKGSSSFNVSYACALSSDLDRRRPEQAWNAVLECHRILSSVFPGKHTQAFTKVPPQVVVMEDAVDILREVNREFELDVEHPIRVFIAPKTFLLIASHIVINYTALNVIFAKVKAFRSVIDFDPARGYGHVQMHNGQTVYLSLSSVVPNEQGFRVLYPGQQVTYNTMVGSNGWEIYNVRRYWGV</sequence>
<dbReference type="InterPro" id="IPR023213">
    <property type="entry name" value="CAT-like_dom_sf"/>
</dbReference>
<dbReference type="InterPro" id="IPR045864">
    <property type="entry name" value="aa-tRNA-synth_II/BPL/LPL"/>
</dbReference>
<dbReference type="Proteomes" id="UP001338125">
    <property type="component" value="Unassembled WGS sequence"/>
</dbReference>
<comment type="caution">
    <text evidence="2">The sequence shown here is derived from an EMBL/GenBank/DDBJ whole genome shotgun (WGS) entry which is preliminary data.</text>
</comment>
<proteinExistence type="predicted"/>
<protein>
    <submittedName>
        <fullName evidence="2">Histidyl-tRNA synthetase</fullName>
    </submittedName>
</protein>
<dbReference type="PANTHER" id="PTHR11476">
    <property type="entry name" value="HISTIDYL-TRNA SYNTHETASE"/>
    <property type="match status" value="1"/>
</dbReference>
<dbReference type="CDD" id="cd00773">
    <property type="entry name" value="HisRS-like_core"/>
    <property type="match status" value="1"/>
</dbReference>
<name>A0ABR0SP14_9HYPO</name>
<dbReference type="SUPFAM" id="SSF55681">
    <property type="entry name" value="Class II aaRS and biotin synthetases"/>
    <property type="match status" value="1"/>
</dbReference>
<evidence type="ECO:0000313" key="2">
    <source>
        <dbReference type="EMBL" id="KAK5993510.1"/>
    </source>
</evidence>
<evidence type="ECO:0000313" key="3">
    <source>
        <dbReference type="Proteomes" id="UP001338125"/>
    </source>
</evidence>
<dbReference type="PANTHER" id="PTHR11476:SF7">
    <property type="entry name" value="HISTIDINE--TRNA LIGASE"/>
    <property type="match status" value="1"/>
</dbReference>
<evidence type="ECO:0000259" key="1">
    <source>
        <dbReference type="Pfam" id="PF13393"/>
    </source>
</evidence>
<feature type="domain" description="Class II Histidinyl-tRNA synthetase (HisRS)-like catalytic core" evidence="1">
    <location>
        <begin position="41"/>
        <end position="210"/>
    </location>
</feature>
<dbReference type="SUPFAM" id="SSF50249">
    <property type="entry name" value="Nucleic acid-binding proteins"/>
    <property type="match status" value="1"/>
</dbReference>